<keyword evidence="3" id="KW-1185">Reference proteome</keyword>
<organism evidence="2 3">
    <name type="scientific">Confluentibacter flavum</name>
    <dbReference type="NCBI Taxonomy" id="1909700"/>
    <lineage>
        <taxon>Bacteria</taxon>
        <taxon>Pseudomonadati</taxon>
        <taxon>Bacteroidota</taxon>
        <taxon>Flavobacteriia</taxon>
        <taxon>Flavobacteriales</taxon>
        <taxon>Flavobacteriaceae</taxon>
        <taxon>Confluentibacter</taxon>
    </lineage>
</organism>
<dbReference type="InterPro" id="IPR011990">
    <property type="entry name" value="TPR-like_helical_dom_sf"/>
</dbReference>
<sequence length="244" mass="28001">MKEQDYILFENYILGDLSETEKNAFETQLKADSKFNDSFNTYKELSSFLEHKFENEAASTAFQSNLENISKTYFEKQDAPIKVIRFKIWQYAVAATVALLIGITVFNNFSSPVYEDFADYNSISLTVRGEQDALLKTAENAFNTKDFAKAEEAFRSLMLIDKDNAELQFYRAVANLELNKFEMAESLLTSLSKGQSAYKNKAIWYLALSDLKQKDYDACLEILKTIPEDADDYDEAQKLIKKLD</sequence>
<accession>A0A2N3HPH3</accession>
<evidence type="ECO:0000256" key="1">
    <source>
        <dbReference type="SAM" id="Phobius"/>
    </source>
</evidence>
<dbReference type="RefSeq" id="WP_106657955.1">
    <property type="nucleotide sequence ID" value="NZ_PJEO01000004.1"/>
</dbReference>
<proteinExistence type="predicted"/>
<dbReference type="SUPFAM" id="SSF48452">
    <property type="entry name" value="TPR-like"/>
    <property type="match status" value="1"/>
</dbReference>
<evidence type="ECO:0000313" key="2">
    <source>
        <dbReference type="EMBL" id="PKQ46827.1"/>
    </source>
</evidence>
<name>A0A2N3HPH3_9FLAO</name>
<keyword evidence="1" id="KW-0472">Membrane</keyword>
<dbReference type="EMBL" id="PJEO01000004">
    <property type="protein sequence ID" value="PKQ46827.1"/>
    <property type="molecule type" value="Genomic_DNA"/>
</dbReference>
<dbReference type="AlphaFoldDB" id="A0A2N3HPH3"/>
<feature type="transmembrane region" description="Helical" evidence="1">
    <location>
        <begin position="88"/>
        <end position="106"/>
    </location>
</feature>
<reference evidence="2 3" key="1">
    <citation type="submission" date="2017-12" db="EMBL/GenBank/DDBJ databases">
        <title>Confluentibacter flavum sp. nov., isolated from the saline lake.</title>
        <authorList>
            <person name="Yu L."/>
        </authorList>
    </citation>
    <scope>NUCLEOTIDE SEQUENCE [LARGE SCALE GENOMIC DNA]</scope>
    <source>
        <strain evidence="2 3">3B</strain>
    </source>
</reference>
<keyword evidence="1" id="KW-1133">Transmembrane helix</keyword>
<dbReference type="Gene3D" id="1.25.40.10">
    <property type="entry name" value="Tetratricopeptide repeat domain"/>
    <property type="match status" value="1"/>
</dbReference>
<protein>
    <recommendedName>
        <fullName evidence="4">Tetratricopeptide repeat protein</fullName>
    </recommendedName>
</protein>
<evidence type="ECO:0008006" key="4">
    <source>
        <dbReference type="Google" id="ProtNLM"/>
    </source>
</evidence>
<keyword evidence="1" id="KW-0812">Transmembrane</keyword>
<dbReference type="Proteomes" id="UP000233435">
    <property type="component" value="Unassembled WGS sequence"/>
</dbReference>
<dbReference type="OrthoDB" id="979271at2"/>
<evidence type="ECO:0000313" key="3">
    <source>
        <dbReference type="Proteomes" id="UP000233435"/>
    </source>
</evidence>
<gene>
    <name evidence="2" type="ORF">CSW08_00510</name>
</gene>
<comment type="caution">
    <text evidence="2">The sequence shown here is derived from an EMBL/GenBank/DDBJ whole genome shotgun (WGS) entry which is preliminary data.</text>
</comment>